<evidence type="ECO:0000313" key="2">
    <source>
        <dbReference type="Proteomes" id="UP000068250"/>
    </source>
</evidence>
<organism evidence="1 2">
    <name type="scientific">Acetobacter ghanensis</name>
    <dbReference type="NCBI Taxonomy" id="431306"/>
    <lineage>
        <taxon>Bacteria</taxon>
        <taxon>Pseudomonadati</taxon>
        <taxon>Pseudomonadota</taxon>
        <taxon>Alphaproteobacteria</taxon>
        <taxon>Acetobacterales</taxon>
        <taxon>Acetobacteraceae</taxon>
        <taxon>Acetobacter</taxon>
    </lineage>
</organism>
<gene>
    <name evidence="1" type="ORF">AGA_2229</name>
</gene>
<name>A0A0U5BLX2_9PROT</name>
<proteinExistence type="predicted"/>
<dbReference type="PATRIC" id="fig|431306.5.peg.2299"/>
<dbReference type="AlphaFoldDB" id="A0A0U5BLX2"/>
<sequence length="51" mass="5895">METHSINHENVKNKAEDKTFVNEERKILLVSQELEKCQNATRSCFPKGTFA</sequence>
<protein>
    <submittedName>
        <fullName evidence="1">Uncharacterized protein</fullName>
    </submittedName>
</protein>
<accession>A0A0U5BLX2</accession>
<dbReference type="Proteomes" id="UP000068250">
    <property type="component" value="Chromosome I"/>
</dbReference>
<reference evidence="2" key="1">
    <citation type="submission" date="2014-09" db="EMBL/GenBank/DDBJ databases">
        <authorList>
            <person name="Illeghems K.G."/>
        </authorList>
    </citation>
    <scope>NUCLEOTIDE SEQUENCE [LARGE SCALE GENOMIC DNA]</scope>
    <source>
        <strain evidence="2">LMG 23848T</strain>
    </source>
</reference>
<dbReference type="EMBL" id="LN609302">
    <property type="protein sequence ID" value="CEF56871.1"/>
    <property type="molecule type" value="Genomic_DNA"/>
</dbReference>
<evidence type="ECO:0000313" key="1">
    <source>
        <dbReference type="EMBL" id="CEF56871.1"/>
    </source>
</evidence>